<evidence type="ECO:0000256" key="1">
    <source>
        <dbReference type="SAM" id="Phobius"/>
    </source>
</evidence>
<dbReference type="EMBL" id="JACCHT010000001">
    <property type="protein sequence ID" value="NYT27293.1"/>
    <property type="molecule type" value="Genomic_DNA"/>
</dbReference>
<name>A0A853F062_9GAMM</name>
<reference evidence="2 3" key="1">
    <citation type="submission" date="2020-05" db="EMBL/GenBank/DDBJ databases">
        <title>Horizontal transmission and recombination maintain forever young bacterial symbiont genomes.</title>
        <authorList>
            <person name="Russell S.L."/>
            <person name="Pepper-Tunick E."/>
            <person name="Svedberg J."/>
            <person name="Byrne A."/>
            <person name="Ruelas Castillo J."/>
            <person name="Vollmers C."/>
            <person name="Beinart R.A."/>
            <person name="Corbett-Detig R."/>
        </authorList>
    </citation>
    <scope>NUCLEOTIDE SEQUENCE [LARGE SCALE GENOMIC DNA]</scope>
    <source>
        <strain evidence="2">455</strain>
    </source>
</reference>
<keyword evidence="1" id="KW-0472">Membrane</keyword>
<dbReference type="Proteomes" id="UP000568751">
    <property type="component" value="Unassembled WGS sequence"/>
</dbReference>
<feature type="transmembrane region" description="Helical" evidence="1">
    <location>
        <begin position="12"/>
        <end position="34"/>
    </location>
</feature>
<comment type="caution">
    <text evidence="2">The sequence shown here is derived from an EMBL/GenBank/DDBJ whole genome shotgun (WGS) entry which is preliminary data.</text>
</comment>
<proteinExistence type="predicted"/>
<organism evidence="2 3">
    <name type="scientific">Candidatus Thiodubiliella endoseptemdiera</name>
    <dbReference type="NCBI Taxonomy" id="2738886"/>
    <lineage>
        <taxon>Bacteria</taxon>
        <taxon>Pseudomonadati</taxon>
        <taxon>Pseudomonadota</taxon>
        <taxon>Gammaproteobacteria</taxon>
        <taxon>Candidatus Pseudothioglobaceae</taxon>
        <taxon>Candidatus Thiodubiliella</taxon>
    </lineage>
</organism>
<evidence type="ECO:0000313" key="2">
    <source>
        <dbReference type="EMBL" id="NYT27293.1"/>
    </source>
</evidence>
<gene>
    <name evidence="2" type="ORF">H0A76_04995</name>
</gene>
<feature type="transmembrane region" description="Helical" evidence="1">
    <location>
        <begin position="40"/>
        <end position="59"/>
    </location>
</feature>
<accession>A0A853F062</accession>
<keyword evidence="1" id="KW-0812">Transmembrane</keyword>
<keyword evidence="1" id="KW-1133">Transmembrane helix</keyword>
<sequence>MNKLKLVGDIIFGSLFIFTLFYGVYGMVIAIHEFPRRMDGVFFGLSFGVIFLIISILIFKNFKNLHNKLEIVFNKAASRYSTKN</sequence>
<protein>
    <submittedName>
        <fullName evidence="2">Uncharacterized protein</fullName>
    </submittedName>
</protein>
<evidence type="ECO:0000313" key="3">
    <source>
        <dbReference type="Proteomes" id="UP000568751"/>
    </source>
</evidence>
<dbReference type="AlphaFoldDB" id="A0A853F062"/>